<dbReference type="AlphaFoldDB" id="A0A4Z1JIC3"/>
<dbReference type="EMBL" id="PQXM01000597">
    <property type="protein sequence ID" value="TGO71270.1"/>
    <property type="molecule type" value="Genomic_DNA"/>
</dbReference>
<keyword evidence="2" id="KW-1185">Reference proteome</keyword>
<reference evidence="1 2" key="1">
    <citation type="submission" date="2017-12" db="EMBL/GenBank/DDBJ databases">
        <title>Comparative genomics of Botrytis spp.</title>
        <authorList>
            <person name="Valero-Jimenez C.A."/>
            <person name="Tapia P."/>
            <person name="Veloso J."/>
            <person name="Silva-Moreno E."/>
            <person name="Staats M."/>
            <person name="Valdes J.H."/>
            <person name="Van Kan J.A.L."/>
        </authorList>
    </citation>
    <scope>NUCLEOTIDE SEQUENCE [LARGE SCALE GENOMIC DNA]</scope>
    <source>
        <strain evidence="1 2">Be9601</strain>
    </source>
</reference>
<organism evidence="1 2">
    <name type="scientific">Botrytis elliptica</name>
    <dbReference type="NCBI Taxonomy" id="278938"/>
    <lineage>
        <taxon>Eukaryota</taxon>
        <taxon>Fungi</taxon>
        <taxon>Dikarya</taxon>
        <taxon>Ascomycota</taxon>
        <taxon>Pezizomycotina</taxon>
        <taxon>Leotiomycetes</taxon>
        <taxon>Helotiales</taxon>
        <taxon>Sclerotiniaceae</taxon>
        <taxon>Botrytis</taxon>
    </lineage>
</organism>
<evidence type="ECO:0000313" key="1">
    <source>
        <dbReference type="EMBL" id="TGO71270.1"/>
    </source>
</evidence>
<proteinExistence type="predicted"/>
<sequence length="93" mass="10761">MCQRWLSGAQRAILQQENRVVLSVPPSRQISWLLRDTNTKREPKSVLNGIYPAIDKACRLRSGCSYKLPKGRKYKKRFGVNAWLVLIRKFGSQ</sequence>
<accession>A0A4Z1JIC3</accession>
<evidence type="ECO:0000313" key="2">
    <source>
        <dbReference type="Proteomes" id="UP000297229"/>
    </source>
</evidence>
<name>A0A4Z1JIC3_9HELO</name>
<protein>
    <submittedName>
        <fullName evidence="1">Uncharacterized protein</fullName>
    </submittedName>
</protein>
<comment type="caution">
    <text evidence="1">The sequence shown here is derived from an EMBL/GenBank/DDBJ whole genome shotgun (WGS) entry which is preliminary data.</text>
</comment>
<gene>
    <name evidence="1" type="ORF">BELL_0599g00010</name>
</gene>
<dbReference type="Proteomes" id="UP000297229">
    <property type="component" value="Unassembled WGS sequence"/>
</dbReference>